<protein>
    <submittedName>
        <fullName evidence="2">Uncharacterized protein</fullName>
    </submittedName>
</protein>
<accession>A0AAU1UMT9</accession>
<gene>
    <name evidence="2" type="ORF">OHU69_03745</name>
</gene>
<feature type="region of interest" description="Disordered" evidence="1">
    <location>
        <begin position="1"/>
        <end position="21"/>
    </location>
</feature>
<dbReference type="AlphaFoldDB" id="A0AAU1UMT9"/>
<dbReference type="EMBL" id="CP108195">
    <property type="protein sequence ID" value="WTS18550.1"/>
    <property type="molecule type" value="Genomic_DNA"/>
</dbReference>
<reference evidence="2" key="1">
    <citation type="submission" date="2022-10" db="EMBL/GenBank/DDBJ databases">
        <title>The complete genomes of actinobacterial strains from the NBC collection.</title>
        <authorList>
            <person name="Joergensen T.S."/>
            <person name="Alvarez Arevalo M."/>
            <person name="Sterndorff E.B."/>
            <person name="Faurdal D."/>
            <person name="Vuksanovic O."/>
            <person name="Mourched A.-S."/>
            <person name="Charusanti P."/>
            <person name="Shaw S."/>
            <person name="Blin K."/>
            <person name="Weber T."/>
        </authorList>
    </citation>
    <scope>NUCLEOTIDE SEQUENCE</scope>
    <source>
        <strain evidence="2">NBC_00119</strain>
    </source>
</reference>
<name>A0AAU1UMT9_9ACTN</name>
<organism evidence="2">
    <name type="scientific">Streptomyces sp. NBC_00119</name>
    <dbReference type="NCBI Taxonomy" id="2975659"/>
    <lineage>
        <taxon>Bacteria</taxon>
        <taxon>Bacillati</taxon>
        <taxon>Actinomycetota</taxon>
        <taxon>Actinomycetes</taxon>
        <taxon>Kitasatosporales</taxon>
        <taxon>Streptomycetaceae</taxon>
        <taxon>Streptomyces</taxon>
    </lineage>
</organism>
<evidence type="ECO:0000256" key="1">
    <source>
        <dbReference type="SAM" id="MobiDB-lite"/>
    </source>
</evidence>
<sequence length="42" mass="4518">MDACHTSQRCPRRHHTEKAKRLGTTFVVVGAVSLTPPTSSPG</sequence>
<proteinExistence type="predicted"/>
<evidence type="ECO:0000313" key="2">
    <source>
        <dbReference type="EMBL" id="WTS18550.1"/>
    </source>
</evidence>